<feature type="non-terminal residue" evidence="1">
    <location>
        <position position="1"/>
    </location>
</feature>
<dbReference type="Proteomes" id="UP000265520">
    <property type="component" value="Unassembled WGS sequence"/>
</dbReference>
<comment type="caution">
    <text evidence="1">The sequence shown here is derived from an EMBL/GenBank/DDBJ whole genome shotgun (WGS) entry which is preliminary data.</text>
</comment>
<dbReference type="AlphaFoldDB" id="A0A392SX88"/>
<reference evidence="1 2" key="1">
    <citation type="journal article" date="2018" name="Front. Plant Sci.">
        <title>Red Clover (Trifolium pratense) and Zigzag Clover (T. medium) - A Picture of Genomic Similarities and Differences.</title>
        <authorList>
            <person name="Dluhosova J."/>
            <person name="Istvanek J."/>
            <person name="Nedelnik J."/>
            <person name="Repkova J."/>
        </authorList>
    </citation>
    <scope>NUCLEOTIDE SEQUENCE [LARGE SCALE GENOMIC DNA]</scope>
    <source>
        <strain evidence="2">cv. 10/8</strain>
        <tissue evidence="1">Leaf</tissue>
    </source>
</reference>
<name>A0A392SX88_9FABA</name>
<sequence length="49" mass="5089">ASLSASAETSPSPVCAPQITPKKRVLGDVHGVKIPAQGFASAKQIFQRL</sequence>
<proteinExistence type="predicted"/>
<protein>
    <submittedName>
        <fullName evidence="1">Uncharacterized protein</fullName>
    </submittedName>
</protein>
<evidence type="ECO:0000313" key="2">
    <source>
        <dbReference type="Proteomes" id="UP000265520"/>
    </source>
</evidence>
<dbReference type="EMBL" id="LXQA010456821">
    <property type="protein sequence ID" value="MCI53037.1"/>
    <property type="molecule type" value="Genomic_DNA"/>
</dbReference>
<evidence type="ECO:0000313" key="1">
    <source>
        <dbReference type="EMBL" id="MCI53037.1"/>
    </source>
</evidence>
<organism evidence="1 2">
    <name type="scientific">Trifolium medium</name>
    <dbReference type="NCBI Taxonomy" id="97028"/>
    <lineage>
        <taxon>Eukaryota</taxon>
        <taxon>Viridiplantae</taxon>
        <taxon>Streptophyta</taxon>
        <taxon>Embryophyta</taxon>
        <taxon>Tracheophyta</taxon>
        <taxon>Spermatophyta</taxon>
        <taxon>Magnoliopsida</taxon>
        <taxon>eudicotyledons</taxon>
        <taxon>Gunneridae</taxon>
        <taxon>Pentapetalae</taxon>
        <taxon>rosids</taxon>
        <taxon>fabids</taxon>
        <taxon>Fabales</taxon>
        <taxon>Fabaceae</taxon>
        <taxon>Papilionoideae</taxon>
        <taxon>50 kb inversion clade</taxon>
        <taxon>NPAAA clade</taxon>
        <taxon>Hologalegina</taxon>
        <taxon>IRL clade</taxon>
        <taxon>Trifolieae</taxon>
        <taxon>Trifolium</taxon>
    </lineage>
</organism>
<accession>A0A392SX88</accession>
<keyword evidence="2" id="KW-1185">Reference proteome</keyword>